<dbReference type="InterPro" id="IPR014710">
    <property type="entry name" value="RmlC-like_jellyroll"/>
</dbReference>
<evidence type="ECO:0000313" key="3">
    <source>
        <dbReference type="EMBL" id="MCM2533804.1"/>
    </source>
</evidence>
<gene>
    <name evidence="3" type="ORF">NDK43_17180</name>
</gene>
<dbReference type="InterPro" id="IPR013096">
    <property type="entry name" value="Cupin_2"/>
</dbReference>
<sequence length="113" mass="12776">MEKNSVKAYMEYSEERFTKRVIFNTGETTAFVLNFLPGQQLPTHKHPGAEVYLFVVIGKGTFIIDGKETEAAEEDIIHVSDQEEMAFRNSGSEPVSLYVVLSKTPNEKYAKNI</sequence>
<dbReference type="PANTHER" id="PTHR35848:SF6">
    <property type="entry name" value="CUPIN TYPE-2 DOMAIN-CONTAINING PROTEIN"/>
    <property type="match status" value="1"/>
</dbReference>
<dbReference type="Proteomes" id="UP001523262">
    <property type="component" value="Unassembled WGS sequence"/>
</dbReference>
<proteinExistence type="predicted"/>
<dbReference type="PANTHER" id="PTHR35848">
    <property type="entry name" value="OXALATE-BINDING PROTEIN"/>
    <property type="match status" value="1"/>
</dbReference>
<name>A0ABT0WBW0_9BACI</name>
<dbReference type="InterPro" id="IPR011051">
    <property type="entry name" value="RmlC_Cupin_sf"/>
</dbReference>
<evidence type="ECO:0000313" key="4">
    <source>
        <dbReference type="Proteomes" id="UP001523262"/>
    </source>
</evidence>
<keyword evidence="4" id="KW-1185">Reference proteome</keyword>
<feature type="domain" description="Cupin type-2" evidence="2">
    <location>
        <begin position="32"/>
        <end position="100"/>
    </location>
</feature>
<dbReference type="InterPro" id="IPR051610">
    <property type="entry name" value="GPI/OXD"/>
</dbReference>
<accession>A0ABT0WBW0</accession>
<dbReference type="Pfam" id="PF07883">
    <property type="entry name" value="Cupin_2"/>
    <property type="match status" value="1"/>
</dbReference>
<protein>
    <submittedName>
        <fullName evidence="3">Cupin domain-containing protein</fullName>
    </submittedName>
</protein>
<evidence type="ECO:0000256" key="1">
    <source>
        <dbReference type="ARBA" id="ARBA00022723"/>
    </source>
</evidence>
<reference evidence="3 4" key="1">
    <citation type="submission" date="2022-06" db="EMBL/GenBank/DDBJ databases">
        <authorList>
            <person name="Jeon C.O."/>
        </authorList>
    </citation>
    <scope>NUCLEOTIDE SEQUENCE [LARGE SCALE GENOMIC DNA]</scope>
    <source>
        <strain evidence="3 4">KCTC 13943</strain>
    </source>
</reference>
<organism evidence="3 4">
    <name type="scientific">Neobacillus pocheonensis</name>
    <dbReference type="NCBI Taxonomy" id="363869"/>
    <lineage>
        <taxon>Bacteria</taxon>
        <taxon>Bacillati</taxon>
        <taxon>Bacillota</taxon>
        <taxon>Bacilli</taxon>
        <taxon>Bacillales</taxon>
        <taxon>Bacillaceae</taxon>
        <taxon>Neobacillus</taxon>
    </lineage>
</organism>
<dbReference type="Gene3D" id="2.60.120.10">
    <property type="entry name" value="Jelly Rolls"/>
    <property type="match status" value="1"/>
</dbReference>
<keyword evidence="1" id="KW-0479">Metal-binding</keyword>
<comment type="caution">
    <text evidence="3">The sequence shown here is derived from an EMBL/GenBank/DDBJ whole genome shotgun (WGS) entry which is preliminary data.</text>
</comment>
<dbReference type="SUPFAM" id="SSF51182">
    <property type="entry name" value="RmlC-like cupins"/>
    <property type="match status" value="1"/>
</dbReference>
<evidence type="ECO:0000259" key="2">
    <source>
        <dbReference type="Pfam" id="PF07883"/>
    </source>
</evidence>
<dbReference type="EMBL" id="JAMQCR010000001">
    <property type="protein sequence ID" value="MCM2533804.1"/>
    <property type="molecule type" value="Genomic_DNA"/>
</dbReference>